<dbReference type="RefSeq" id="WP_188775741.1">
    <property type="nucleotide sequence ID" value="NZ_BMMB01000005.1"/>
</dbReference>
<dbReference type="EMBL" id="JAVDQH010000019">
    <property type="protein sequence ID" value="MDR6245904.1"/>
    <property type="molecule type" value="Genomic_DNA"/>
</dbReference>
<accession>A0ABU1J322</accession>
<sequence length="440" mass="48296">MNKLGAVIAFTYRNKVKTKSFRITTLLLAVLLIVALNIPYAIQLFSGNDGEGALKLGIATGSYNELAQQISEVAVQAQKQQTQAASATTSNTTAPTQIDWQEQPRSEAELNRLIQNKELDGYLLLKGAGKDAFPTVTLVSDNDATSAQTLLQSAAQIVKLRSVAGGQLNEQQLQELSSPVTIVHQSPDQQGSGGTDDNGRSYTRENFILVYILMILFFISLTMTGNMVASEITSEKSSRVMEILITSVSPLTQMFGKIIGIFLVGITQMGVYAVVVIAHLFLPYYQDVLAQFNLHVSNLSWHVAVLGFMFYILGYFLYSTLYAAVGSIVSRTEDLGQAVSILTVLTLAAFYIGIFSISNPNSLIIRIASYVPFFAPTTALIRIGLGTIAWWEVLVSTIILLVSILVCGWISTKIYRTGVLMYGKRPTWKELRRAMKAYKI</sequence>
<reference evidence="9 10" key="1">
    <citation type="submission" date="2023-07" db="EMBL/GenBank/DDBJ databases">
        <title>Genomic Encyclopedia of Type Strains, Phase IV (KMG-IV): sequencing the most valuable type-strain genomes for metagenomic binning, comparative biology and taxonomic classification.</title>
        <authorList>
            <person name="Goeker M."/>
        </authorList>
    </citation>
    <scope>NUCLEOTIDE SEQUENCE [LARGE SCALE GENOMIC DNA]</scope>
    <source>
        <strain evidence="9 10">DSM 22170</strain>
    </source>
</reference>
<dbReference type="PANTHER" id="PTHR30294">
    <property type="entry name" value="MEMBRANE COMPONENT OF ABC TRANSPORTER YHHJ-RELATED"/>
    <property type="match status" value="1"/>
</dbReference>
<evidence type="ECO:0000313" key="10">
    <source>
        <dbReference type="Proteomes" id="UP001185028"/>
    </source>
</evidence>
<feature type="transmembrane region" description="Helical" evidence="7">
    <location>
        <begin position="258"/>
        <end position="281"/>
    </location>
</feature>
<keyword evidence="4 7" id="KW-1133">Transmembrane helix</keyword>
<organism evidence="9 10">
    <name type="scientific">Paenibacillus hunanensis</name>
    <dbReference type="NCBI Taxonomy" id="539262"/>
    <lineage>
        <taxon>Bacteria</taxon>
        <taxon>Bacillati</taxon>
        <taxon>Bacillota</taxon>
        <taxon>Bacilli</taxon>
        <taxon>Bacillales</taxon>
        <taxon>Paenibacillaceae</taxon>
        <taxon>Paenibacillus</taxon>
    </lineage>
</organism>
<evidence type="ECO:0000313" key="9">
    <source>
        <dbReference type="EMBL" id="MDR6245904.1"/>
    </source>
</evidence>
<name>A0ABU1J322_9BACL</name>
<dbReference type="InterPro" id="IPR051449">
    <property type="entry name" value="ABC-2_transporter_component"/>
</dbReference>
<gene>
    <name evidence="9" type="ORF">JOC58_003820</name>
</gene>
<protein>
    <submittedName>
        <fullName evidence="9">ABC-2 type transport system permease protein</fullName>
    </submittedName>
</protein>
<feature type="transmembrane region" description="Helical" evidence="7">
    <location>
        <begin position="335"/>
        <end position="357"/>
    </location>
</feature>
<keyword evidence="10" id="KW-1185">Reference proteome</keyword>
<feature type="transmembrane region" description="Helical" evidence="7">
    <location>
        <begin position="388"/>
        <end position="411"/>
    </location>
</feature>
<keyword evidence="3 7" id="KW-0812">Transmembrane</keyword>
<comment type="caution">
    <text evidence="9">The sequence shown here is derived from an EMBL/GenBank/DDBJ whole genome shotgun (WGS) entry which is preliminary data.</text>
</comment>
<dbReference type="Pfam" id="PF12698">
    <property type="entry name" value="ABC2_membrane_3"/>
    <property type="match status" value="1"/>
</dbReference>
<feature type="transmembrane region" description="Helical" evidence="7">
    <location>
        <begin position="21"/>
        <end position="42"/>
    </location>
</feature>
<feature type="compositionally biased region" description="Polar residues" evidence="6">
    <location>
        <begin position="179"/>
        <end position="190"/>
    </location>
</feature>
<feature type="transmembrane region" description="Helical" evidence="7">
    <location>
        <begin position="208"/>
        <end position="229"/>
    </location>
</feature>
<dbReference type="Proteomes" id="UP001185028">
    <property type="component" value="Unassembled WGS sequence"/>
</dbReference>
<evidence type="ECO:0000256" key="1">
    <source>
        <dbReference type="ARBA" id="ARBA00004651"/>
    </source>
</evidence>
<evidence type="ECO:0000256" key="2">
    <source>
        <dbReference type="ARBA" id="ARBA00022475"/>
    </source>
</evidence>
<feature type="domain" description="ABC-2 type transporter transmembrane" evidence="8">
    <location>
        <begin position="19"/>
        <end position="412"/>
    </location>
</feature>
<keyword evidence="2" id="KW-1003">Cell membrane</keyword>
<evidence type="ECO:0000256" key="4">
    <source>
        <dbReference type="ARBA" id="ARBA00022989"/>
    </source>
</evidence>
<proteinExistence type="predicted"/>
<comment type="subcellular location">
    <subcellularLocation>
        <location evidence="1">Cell membrane</location>
        <topology evidence="1">Multi-pass membrane protein</topology>
    </subcellularLocation>
</comment>
<dbReference type="PANTHER" id="PTHR30294:SF29">
    <property type="entry name" value="MULTIDRUG ABC TRANSPORTER PERMEASE YBHS-RELATED"/>
    <property type="match status" value="1"/>
</dbReference>
<evidence type="ECO:0000256" key="6">
    <source>
        <dbReference type="SAM" id="MobiDB-lite"/>
    </source>
</evidence>
<feature type="transmembrane region" description="Helical" evidence="7">
    <location>
        <begin position="301"/>
        <end position="323"/>
    </location>
</feature>
<evidence type="ECO:0000259" key="8">
    <source>
        <dbReference type="Pfam" id="PF12698"/>
    </source>
</evidence>
<keyword evidence="5 7" id="KW-0472">Membrane</keyword>
<evidence type="ECO:0000256" key="3">
    <source>
        <dbReference type="ARBA" id="ARBA00022692"/>
    </source>
</evidence>
<feature type="transmembrane region" description="Helical" evidence="7">
    <location>
        <begin position="363"/>
        <end position="381"/>
    </location>
</feature>
<evidence type="ECO:0000256" key="7">
    <source>
        <dbReference type="SAM" id="Phobius"/>
    </source>
</evidence>
<feature type="region of interest" description="Disordered" evidence="6">
    <location>
        <begin position="179"/>
        <end position="199"/>
    </location>
</feature>
<evidence type="ECO:0000256" key="5">
    <source>
        <dbReference type="ARBA" id="ARBA00023136"/>
    </source>
</evidence>
<dbReference type="InterPro" id="IPR013525">
    <property type="entry name" value="ABC2_TM"/>
</dbReference>